<evidence type="ECO:0000313" key="2">
    <source>
        <dbReference type="EMBL" id="ADB49957.1"/>
    </source>
</evidence>
<keyword evidence="1" id="KW-0472">Membrane</keyword>
<feature type="transmembrane region" description="Helical" evidence="1">
    <location>
        <begin position="175"/>
        <end position="199"/>
    </location>
</feature>
<dbReference type="Proteomes" id="UP000008229">
    <property type="component" value="Chromosome"/>
</dbReference>
<dbReference type="EMBL" id="CP001854">
    <property type="protein sequence ID" value="ADB49957.1"/>
    <property type="molecule type" value="Genomic_DNA"/>
</dbReference>
<dbReference type="STRING" id="469383.Cwoe_1529"/>
<keyword evidence="3" id="KW-1185">Reference proteome</keyword>
<accession>D3EZY1</accession>
<proteinExistence type="predicted"/>
<reference evidence="2 3" key="1">
    <citation type="journal article" date="2010" name="Stand. Genomic Sci.">
        <title>Complete genome sequence of Conexibacter woesei type strain (ID131577).</title>
        <authorList>
            <person name="Pukall R."/>
            <person name="Lapidus A."/>
            <person name="Glavina Del Rio T."/>
            <person name="Copeland A."/>
            <person name="Tice H."/>
            <person name="Cheng J.-F."/>
            <person name="Lucas S."/>
            <person name="Chen F."/>
            <person name="Nolan M."/>
            <person name="Bruce D."/>
            <person name="Goodwin L."/>
            <person name="Pitluck S."/>
            <person name="Mavromatis K."/>
            <person name="Ivanova N."/>
            <person name="Ovchinnikova G."/>
            <person name="Pati A."/>
            <person name="Chen A."/>
            <person name="Palaniappan K."/>
            <person name="Land M."/>
            <person name="Hauser L."/>
            <person name="Chang Y.-J."/>
            <person name="Jeffries C.D."/>
            <person name="Chain P."/>
            <person name="Meincke L."/>
            <person name="Sims D."/>
            <person name="Brettin T."/>
            <person name="Detter J.C."/>
            <person name="Rohde M."/>
            <person name="Goeker M."/>
            <person name="Bristow J."/>
            <person name="Eisen J.A."/>
            <person name="Markowitz V."/>
            <person name="Kyrpides N.C."/>
            <person name="Klenk H.-P."/>
            <person name="Hugenholtz P."/>
        </authorList>
    </citation>
    <scope>NUCLEOTIDE SEQUENCE [LARGE SCALE GENOMIC DNA]</scope>
    <source>
        <strain evidence="3">DSM 14684 / CIP 108061 / JCM 11494 / NBRC 100937 / ID131577</strain>
    </source>
</reference>
<keyword evidence="1" id="KW-0812">Transmembrane</keyword>
<sequence>MAKTAAAKEWAYVAHPAAGLRYSGKREPHSPLPSKLGMRWLRLSREEQARRRRAFFSTLLEPWTAPGRARFAASGLSPEARAALDELPEAQLEGDGLAEGELTPEAAELLLRAAPAKVVVTTGERTLLDARGGWRRVLVLLEDEEAREVEERTRALDRELSARAARGPDRRRRAIALLAMHYVLLVAALGVAVGALTLLDSVLKPYVTIPAAIAAGFVFFSSLEPVMERALRWYGEG</sequence>
<dbReference type="RefSeq" id="WP_012933008.1">
    <property type="nucleotide sequence ID" value="NC_013739.1"/>
</dbReference>
<dbReference type="AlphaFoldDB" id="D3EZY1"/>
<gene>
    <name evidence="2" type="ordered locus">Cwoe_1529</name>
</gene>
<name>D3EZY1_CONWI</name>
<protein>
    <submittedName>
        <fullName evidence="2">Uncharacterized protein</fullName>
    </submittedName>
</protein>
<evidence type="ECO:0000256" key="1">
    <source>
        <dbReference type="SAM" id="Phobius"/>
    </source>
</evidence>
<evidence type="ECO:0000313" key="3">
    <source>
        <dbReference type="Proteomes" id="UP000008229"/>
    </source>
</evidence>
<dbReference type="HOGENOM" id="CLU_1169086_0_0_11"/>
<dbReference type="KEGG" id="cwo:Cwoe_1529"/>
<feature type="transmembrane region" description="Helical" evidence="1">
    <location>
        <begin position="205"/>
        <end position="223"/>
    </location>
</feature>
<reference evidence="3" key="2">
    <citation type="submission" date="2010-01" db="EMBL/GenBank/DDBJ databases">
        <title>The complete genome of Conexibacter woesei DSM 14684.</title>
        <authorList>
            <consortium name="US DOE Joint Genome Institute (JGI-PGF)"/>
            <person name="Lucas S."/>
            <person name="Copeland A."/>
            <person name="Lapidus A."/>
            <person name="Glavina del Rio T."/>
            <person name="Dalin E."/>
            <person name="Tice H."/>
            <person name="Bruce D."/>
            <person name="Goodwin L."/>
            <person name="Pitluck S."/>
            <person name="Kyrpides N."/>
            <person name="Mavromatis K."/>
            <person name="Ivanova N."/>
            <person name="Mikhailova N."/>
            <person name="Chertkov O."/>
            <person name="Brettin T."/>
            <person name="Detter J.C."/>
            <person name="Han C."/>
            <person name="Larimer F."/>
            <person name="Land M."/>
            <person name="Hauser L."/>
            <person name="Markowitz V."/>
            <person name="Cheng J.-F."/>
            <person name="Hugenholtz P."/>
            <person name="Woyke T."/>
            <person name="Wu D."/>
            <person name="Pukall R."/>
            <person name="Steenblock K."/>
            <person name="Schneider S."/>
            <person name="Klenk H.-P."/>
            <person name="Eisen J.A."/>
        </authorList>
    </citation>
    <scope>NUCLEOTIDE SEQUENCE [LARGE SCALE GENOMIC DNA]</scope>
    <source>
        <strain evidence="3">DSM 14684 / CIP 108061 / JCM 11494 / NBRC 100937 / ID131577</strain>
    </source>
</reference>
<organism evidence="2 3">
    <name type="scientific">Conexibacter woesei (strain DSM 14684 / CCUG 47730 / CIP 108061 / JCM 11494 / NBRC 100937 / ID131577)</name>
    <dbReference type="NCBI Taxonomy" id="469383"/>
    <lineage>
        <taxon>Bacteria</taxon>
        <taxon>Bacillati</taxon>
        <taxon>Actinomycetota</taxon>
        <taxon>Thermoleophilia</taxon>
        <taxon>Solirubrobacterales</taxon>
        <taxon>Conexibacteraceae</taxon>
        <taxon>Conexibacter</taxon>
    </lineage>
</organism>
<keyword evidence="1" id="KW-1133">Transmembrane helix</keyword>